<sequence>MASTTWVTVFLVRLSRGSQVASELLGERFSGILVTDRWRAYNWYRVRWRQLCWAHLLRDFEAMSGREGASKEIGEGLKSQANQMFHWWHRVRDGRLSRSSFRTDMTPVRREVERLLEAGSCCEVDKTEGMCRDILKRRAGAVDVCASQRCGAGEQ</sequence>
<dbReference type="HOGENOM" id="CLU_1923745_0_0_7"/>
<evidence type="ECO:0000259" key="1">
    <source>
        <dbReference type="Pfam" id="PF03050"/>
    </source>
</evidence>
<name>W4LL04_9BACT</name>
<dbReference type="AlphaFoldDB" id="W4LL04"/>
<keyword evidence="3" id="KW-1185">Reference proteome</keyword>
<dbReference type="Proteomes" id="UP000019140">
    <property type="component" value="Unassembled WGS sequence"/>
</dbReference>
<accession>W4LL04</accession>
<dbReference type="EMBL" id="AZHX01001986">
    <property type="protein sequence ID" value="ETW98031.1"/>
    <property type="molecule type" value="Genomic_DNA"/>
</dbReference>
<dbReference type="InterPro" id="IPR004291">
    <property type="entry name" value="Transposase_IS66_central"/>
</dbReference>
<organism evidence="2 3">
    <name type="scientific">Candidatus Entotheonella gemina</name>
    <dbReference type="NCBI Taxonomy" id="1429439"/>
    <lineage>
        <taxon>Bacteria</taxon>
        <taxon>Pseudomonadati</taxon>
        <taxon>Nitrospinota/Tectimicrobiota group</taxon>
        <taxon>Candidatus Tectimicrobiota</taxon>
        <taxon>Candidatus Entotheonellia</taxon>
        <taxon>Candidatus Entotheonellales</taxon>
        <taxon>Candidatus Entotheonellaceae</taxon>
        <taxon>Candidatus Entotheonella</taxon>
    </lineage>
</organism>
<dbReference type="Pfam" id="PF03050">
    <property type="entry name" value="DDE_Tnp_IS66"/>
    <property type="match status" value="1"/>
</dbReference>
<dbReference type="InterPro" id="IPR052344">
    <property type="entry name" value="Transposase-related"/>
</dbReference>
<protein>
    <recommendedName>
        <fullName evidence="1">Transposase IS66 central domain-containing protein</fullName>
    </recommendedName>
</protein>
<comment type="caution">
    <text evidence="2">The sequence shown here is derived from an EMBL/GenBank/DDBJ whole genome shotgun (WGS) entry which is preliminary data.</text>
</comment>
<evidence type="ECO:0000313" key="3">
    <source>
        <dbReference type="Proteomes" id="UP000019140"/>
    </source>
</evidence>
<proteinExistence type="predicted"/>
<feature type="domain" description="Transposase IS66 central" evidence="1">
    <location>
        <begin position="7"/>
        <end position="139"/>
    </location>
</feature>
<dbReference type="PANTHER" id="PTHR33678">
    <property type="entry name" value="BLL1576 PROTEIN"/>
    <property type="match status" value="1"/>
</dbReference>
<gene>
    <name evidence="2" type="ORF">ETSY2_43475</name>
</gene>
<dbReference type="PANTHER" id="PTHR33678:SF1">
    <property type="entry name" value="BLL1576 PROTEIN"/>
    <property type="match status" value="1"/>
</dbReference>
<reference evidence="2 3" key="1">
    <citation type="journal article" date="2014" name="Nature">
        <title>An environmental bacterial taxon with a large and distinct metabolic repertoire.</title>
        <authorList>
            <person name="Wilson M.C."/>
            <person name="Mori T."/>
            <person name="Ruckert C."/>
            <person name="Uria A.R."/>
            <person name="Helf M.J."/>
            <person name="Takada K."/>
            <person name="Gernert C."/>
            <person name="Steffens U.A."/>
            <person name="Heycke N."/>
            <person name="Schmitt S."/>
            <person name="Rinke C."/>
            <person name="Helfrich E.J."/>
            <person name="Brachmann A.O."/>
            <person name="Gurgui C."/>
            <person name="Wakimoto T."/>
            <person name="Kracht M."/>
            <person name="Crusemann M."/>
            <person name="Hentschel U."/>
            <person name="Abe I."/>
            <person name="Matsunaga S."/>
            <person name="Kalinowski J."/>
            <person name="Takeyama H."/>
            <person name="Piel J."/>
        </authorList>
    </citation>
    <scope>NUCLEOTIDE SEQUENCE [LARGE SCALE GENOMIC DNA]</scope>
    <source>
        <strain evidence="3">TSY2</strain>
    </source>
</reference>
<evidence type="ECO:0000313" key="2">
    <source>
        <dbReference type="EMBL" id="ETW98031.1"/>
    </source>
</evidence>